<proteinExistence type="predicted"/>
<reference evidence="2" key="1">
    <citation type="journal article" date="2019" name="Int. J. Syst. Evol. Microbiol.">
        <title>The Global Catalogue of Microorganisms (GCM) 10K type strain sequencing project: providing services to taxonomists for standard genome sequencing and annotation.</title>
        <authorList>
            <consortium name="The Broad Institute Genomics Platform"/>
            <consortium name="The Broad Institute Genome Sequencing Center for Infectious Disease"/>
            <person name="Wu L."/>
            <person name="Ma J."/>
        </authorList>
    </citation>
    <scope>NUCLEOTIDE SEQUENCE [LARGE SCALE GENOMIC DNA]</scope>
    <source>
        <strain evidence="2">CGMCC 4.7677</strain>
    </source>
</reference>
<evidence type="ECO:0008006" key="3">
    <source>
        <dbReference type="Google" id="ProtNLM"/>
    </source>
</evidence>
<dbReference type="Pfam" id="PF10722">
    <property type="entry name" value="YbjN"/>
    <property type="match status" value="1"/>
</dbReference>
<dbReference type="Proteomes" id="UP000605897">
    <property type="component" value="Unassembled WGS sequence"/>
</dbReference>
<gene>
    <name evidence="1" type="ORF">GCM10017786_29510</name>
</gene>
<comment type="caution">
    <text evidence="1">The sequence shown here is derived from an EMBL/GenBank/DDBJ whole genome shotgun (WGS) entry which is preliminary data.</text>
</comment>
<evidence type="ECO:0000313" key="2">
    <source>
        <dbReference type="Proteomes" id="UP000605897"/>
    </source>
</evidence>
<dbReference type="InterPro" id="IPR019660">
    <property type="entry name" value="Put_sensory_transdc_reg_YbjN"/>
</dbReference>
<evidence type="ECO:0000313" key="1">
    <source>
        <dbReference type="EMBL" id="GHE94553.1"/>
    </source>
</evidence>
<accession>A0ABQ3IX58</accession>
<name>A0ABQ3IX58_9PSEU</name>
<protein>
    <recommendedName>
        <fullName evidence="3">YbjN domain-containing protein</fullName>
    </recommendedName>
</protein>
<dbReference type="EMBL" id="BNAU01000002">
    <property type="protein sequence ID" value="GHE94553.1"/>
    <property type="molecule type" value="Genomic_DNA"/>
</dbReference>
<dbReference type="RefSeq" id="WP_191245042.1">
    <property type="nucleotide sequence ID" value="NZ_BNAU01000002.1"/>
</dbReference>
<sequence length="161" mass="18525">MTNDPSPAPDLVVPDQGLVEQLLDQIELKHAVDEDGDLGAPWEHYRIYFLFRGEQEQQTYSVRTFYDRPHPIELKPMLLEAIDDWNRRTLFPKVYTHTDDDGTVRLIGEESMLIGTGVALEHFVNSTVSWIRASMEFDKWLVEHLGLAADLDGDTKPDDER</sequence>
<organism evidence="1 2">
    <name type="scientific">Amycolatopsis deserti</name>
    <dbReference type="NCBI Taxonomy" id="185696"/>
    <lineage>
        <taxon>Bacteria</taxon>
        <taxon>Bacillati</taxon>
        <taxon>Actinomycetota</taxon>
        <taxon>Actinomycetes</taxon>
        <taxon>Pseudonocardiales</taxon>
        <taxon>Pseudonocardiaceae</taxon>
        <taxon>Amycolatopsis</taxon>
    </lineage>
</organism>
<keyword evidence="2" id="KW-1185">Reference proteome</keyword>